<evidence type="ECO:0000256" key="1">
    <source>
        <dbReference type="SAM" id="MobiDB-lite"/>
    </source>
</evidence>
<reference evidence="3 4" key="1">
    <citation type="submission" date="2021-04" db="EMBL/GenBank/DDBJ databases">
        <authorList>
            <person name="De Guttry C."/>
            <person name="Zahm M."/>
            <person name="Klopp C."/>
            <person name="Cabau C."/>
            <person name="Louis A."/>
            <person name="Berthelot C."/>
            <person name="Parey E."/>
            <person name="Roest Crollius H."/>
            <person name="Montfort J."/>
            <person name="Robinson-Rechavi M."/>
            <person name="Bucao C."/>
            <person name="Bouchez O."/>
            <person name="Gislard M."/>
            <person name="Lluch J."/>
            <person name="Milhes M."/>
            <person name="Lampietro C."/>
            <person name="Lopez Roques C."/>
            <person name="Donnadieu C."/>
            <person name="Braasch I."/>
            <person name="Desvignes T."/>
            <person name="Postlethwait J."/>
            <person name="Bobe J."/>
            <person name="Wedekind C."/>
            <person name="Guiguen Y."/>
        </authorList>
    </citation>
    <scope>NUCLEOTIDE SEQUENCE [LARGE SCALE GENOMIC DNA]</scope>
    <source>
        <strain evidence="3">Cs_M1</strain>
        <tissue evidence="3">Blood</tissue>
    </source>
</reference>
<dbReference type="InterPro" id="IPR027640">
    <property type="entry name" value="Kinesin-like_fam"/>
</dbReference>
<dbReference type="EMBL" id="JAGTTL010000020">
    <property type="protein sequence ID" value="KAK6307269.1"/>
    <property type="molecule type" value="Genomic_DNA"/>
</dbReference>
<dbReference type="Pfam" id="PF23081">
    <property type="entry name" value="HTH_KIF26A_B_1st"/>
    <property type="match status" value="1"/>
</dbReference>
<name>A0AAN8L9M9_9TELE</name>
<feature type="domain" description="Kinesin-like protein KIF26A/B helical" evidence="2">
    <location>
        <begin position="16"/>
        <end position="59"/>
    </location>
</feature>
<comment type="caution">
    <text evidence="3">The sequence shown here is derived from an EMBL/GenBank/DDBJ whole genome shotgun (WGS) entry which is preliminary data.</text>
</comment>
<dbReference type="PANTHER" id="PTHR21608:SF6">
    <property type="entry name" value="KINESIN-LIKE PROTEIN KIF26A"/>
    <property type="match status" value="1"/>
</dbReference>
<protein>
    <recommendedName>
        <fullName evidence="2">Kinesin-like protein KIF26A/B helical domain-containing protein</fullName>
    </recommendedName>
</protein>
<feature type="compositionally biased region" description="Polar residues" evidence="1">
    <location>
        <begin position="194"/>
        <end position="210"/>
    </location>
</feature>
<sequence>MLYSEWDHVKSLSLFPLQDPGYAAFLFDQLQVPGSHDGCCQVCSTPLHQLRQEALQTVALTLSHDMPALPSSTLSGQPHKLTLSSSSAHVRQPSKAHAHAHTILPLGESWHRGQGCPQGSSVSAGPKTSVQVTVGGGQLTGTLGSVTIQAQQYLEGMWSISRVNNFLPQPSPAQGLMGEAERDIPVPTSEAPVPSSSCSLTPSRQRSPVQLGQCDVAPPAPGPTSTPTPTSTQSASAAASFFIRGSVQGCQRNRDNSC</sequence>
<keyword evidence="4" id="KW-1185">Reference proteome</keyword>
<gene>
    <name evidence="3" type="ORF">J4Q44_G00224170</name>
</gene>
<feature type="compositionally biased region" description="Low complexity" evidence="1">
    <location>
        <begin position="227"/>
        <end position="237"/>
    </location>
</feature>
<feature type="region of interest" description="Disordered" evidence="1">
    <location>
        <begin position="185"/>
        <end position="237"/>
    </location>
</feature>
<dbReference type="GO" id="GO:0003777">
    <property type="term" value="F:microtubule motor activity"/>
    <property type="evidence" value="ECO:0007669"/>
    <property type="project" value="InterPro"/>
</dbReference>
<organism evidence="3 4">
    <name type="scientific">Coregonus suidteri</name>
    <dbReference type="NCBI Taxonomy" id="861788"/>
    <lineage>
        <taxon>Eukaryota</taxon>
        <taxon>Metazoa</taxon>
        <taxon>Chordata</taxon>
        <taxon>Craniata</taxon>
        <taxon>Vertebrata</taxon>
        <taxon>Euteleostomi</taxon>
        <taxon>Actinopterygii</taxon>
        <taxon>Neopterygii</taxon>
        <taxon>Teleostei</taxon>
        <taxon>Protacanthopterygii</taxon>
        <taxon>Salmoniformes</taxon>
        <taxon>Salmonidae</taxon>
        <taxon>Coregoninae</taxon>
        <taxon>Coregonus</taxon>
    </lineage>
</organism>
<dbReference type="AlphaFoldDB" id="A0AAN8L9M9"/>
<dbReference type="Proteomes" id="UP001356427">
    <property type="component" value="Unassembled WGS sequence"/>
</dbReference>
<proteinExistence type="predicted"/>
<evidence type="ECO:0000259" key="2">
    <source>
        <dbReference type="Pfam" id="PF23081"/>
    </source>
</evidence>
<evidence type="ECO:0000313" key="4">
    <source>
        <dbReference type="Proteomes" id="UP001356427"/>
    </source>
</evidence>
<evidence type="ECO:0000313" key="3">
    <source>
        <dbReference type="EMBL" id="KAK6307269.1"/>
    </source>
</evidence>
<dbReference type="InterPro" id="IPR057090">
    <property type="entry name" value="HTH_KIF26A_B_1st"/>
</dbReference>
<accession>A0AAN8L9M9</accession>
<dbReference type="GO" id="GO:0007018">
    <property type="term" value="P:microtubule-based movement"/>
    <property type="evidence" value="ECO:0007669"/>
    <property type="project" value="InterPro"/>
</dbReference>
<dbReference type="PANTHER" id="PTHR21608">
    <property type="entry name" value="KINESIN-LIKE PROTEIN CG14535"/>
    <property type="match status" value="1"/>
</dbReference>